<dbReference type="Proteomes" id="UP000694402">
    <property type="component" value="Unassembled WGS sequence"/>
</dbReference>
<dbReference type="AlphaFoldDB" id="A0A8C8JK21"/>
<reference evidence="9" key="2">
    <citation type="submission" date="2025-09" db="UniProtKB">
        <authorList>
            <consortium name="Ensembl"/>
        </authorList>
    </citation>
    <scope>IDENTIFICATION</scope>
</reference>
<dbReference type="Pfam" id="PF00418">
    <property type="entry name" value="Tubulin-binding"/>
    <property type="match status" value="5"/>
</dbReference>
<sequence length="424" mass="44444">MDQHQDYMNNAPNTYSYNSGDTMSASLAGMTINDLHHQENGVQLGHRSPGEGPMKVEPEEATLEDRAAEPQSELSELESNTCDEEVQLSASGEEEVQPATGGTASTAQAKIENDNADKKTLGGARPQAPGTKIPAKTPAPAIGKNKDNTSGQSSPGTPKSPSSKTLPGKPLAVATNQVKKVAVVRTPPKSPGSLKSRAPAPLTAAAPLPDLKNVRSKIGSTDNIKHQPGGGRVQIIEKKIDLSNVQSKCGSKDNIKHTPGGGNVQILEKKLDVSNVQARCGSKANLNHTPGGGRVQIVHKKIDLSNVKSKCGSTANIHHKPGGGNVEIKSEKLDFKVQSKIGSMDNIGHVAGGGQRRIESHKLTFRETAKARTDHGAEIISLEDDPLSHQLSTLSSSGSINMADSPQLSTLADQVSASLASQGL</sequence>
<evidence type="ECO:0000256" key="3">
    <source>
        <dbReference type="ARBA" id="ARBA00022553"/>
    </source>
</evidence>
<comment type="subcellular location">
    <subcellularLocation>
        <location evidence="1 7">Cytoplasm</location>
        <location evidence="1 7">Cytoskeleton</location>
    </subcellularLocation>
</comment>
<evidence type="ECO:0000256" key="2">
    <source>
        <dbReference type="ARBA" id="ARBA00022490"/>
    </source>
</evidence>
<organism evidence="9 10">
    <name type="scientific">Oncorhynchus tshawytscha</name>
    <name type="common">Chinook salmon</name>
    <name type="synonym">Salmo tshawytscha</name>
    <dbReference type="NCBI Taxonomy" id="74940"/>
    <lineage>
        <taxon>Eukaryota</taxon>
        <taxon>Metazoa</taxon>
        <taxon>Chordata</taxon>
        <taxon>Craniata</taxon>
        <taxon>Vertebrata</taxon>
        <taxon>Euteleostomi</taxon>
        <taxon>Actinopterygii</taxon>
        <taxon>Neopterygii</taxon>
        <taxon>Teleostei</taxon>
        <taxon>Protacanthopterygii</taxon>
        <taxon>Salmoniformes</taxon>
        <taxon>Salmonidae</taxon>
        <taxon>Salmoninae</taxon>
        <taxon>Oncorhynchus</taxon>
    </lineage>
</organism>
<feature type="region of interest" description="Disordered" evidence="8">
    <location>
        <begin position="1"/>
        <end position="203"/>
    </location>
</feature>
<keyword evidence="6 7" id="KW-0206">Cytoskeleton</keyword>
<evidence type="ECO:0000313" key="10">
    <source>
        <dbReference type="Proteomes" id="UP000694402"/>
    </source>
</evidence>
<dbReference type="PANTHER" id="PTHR11501">
    <property type="entry name" value="MICROTUBULE-ASSOCIATED PROTEIN"/>
    <property type="match status" value="1"/>
</dbReference>
<keyword evidence="3" id="KW-0597">Phosphoprotein</keyword>
<dbReference type="PROSITE" id="PS51491">
    <property type="entry name" value="TAU_MAP_2"/>
    <property type="match status" value="5"/>
</dbReference>
<feature type="compositionally biased region" description="Basic and acidic residues" evidence="8">
    <location>
        <begin position="111"/>
        <end position="120"/>
    </location>
</feature>
<keyword evidence="4 7" id="KW-0493">Microtubule</keyword>
<evidence type="ECO:0000313" key="9">
    <source>
        <dbReference type="Ensembl" id="ENSOTSP00005094506.1"/>
    </source>
</evidence>
<keyword evidence="10" id="KW-1185">Reference proteome</keyword>
<keyword evidence="2 7" id="KW-0963">Cytoplasm</keyword>
<feature type="compositionally biased region" description="Acidic residues" evidence="8">
    <location>
        <begin position="81"/>
        <end position="96"/>
    </location>
</feature>
<dbReference type="GO" id="GO:0031175">
    <property type="term" value="P:neuron projection development"/>
    <property type="evidence" value="ECO:0007669"/>
    <property type="project" value="TreeGrafter"/>
</dbReference>
<dbReference type="Ensembl" id="ENSOTST00005102427.2">
    <property type="protein sequence ID" value="ENSOTSP00005094506.1"/>
    <property type="gene ID" value="ENSOTSG00005044044.2"/>
</dbReference>
<reference evidence="9" key="1">
    <citation type="submission" date="2025-08" db="UniProtKB">
        <authorList>
            <consortium name="Ensembl"/>
        </authorList>
    </citation>
    <scope>IDENTIFICATION</scope>
</reference>
<evidence type="ECO:0000256" key="8">
    <source>
        <dbReference type="SAM" id="MobiDB-lite"/>
    </source>
</evidence>
<dbReference type="InterPro" id="IPR027324">
    <property type="entry name" value="MAP2/MAP4/Tau"/>
</dbReference>
<dbReference type="GO" id="GO:0000226">
    <property type="term" value="P:microtubule cytoskeleton organization"/>
    <property type="evidence" value="ECO:0007669"/>
    <property type="project" value="TreeGrafter"/>
</dbReference>
<dbReference type="GO" id="GO:0005874">
    <property type="term" value="C:microtubule"/>
    <property type="evidence" value="ECO:0007669"/>
    <property type="project" value="UniProtKB-KW"/>
</dbReference>
<dbReference type="PANTHER" id="PTHR11501:SF14">
    <property type="entry name" value="MICROTUBULE-ASSOCIATED PROTEIN TAU"/>
    <property type="match status" value="1"/>
</dbReference>
<gene>
    <name evidence="9" type="primary">mapta</name>
</gene>
<proteinExistence type="predicted"/>
<dbReference type="PROSITE" id="PS00229">
    <property type="entry name" value="TAU_MAP_1"/>
    <property type="match status" value="3"/>
</dbReference>
<feature type="compositionally biased region" description="Polar residues" evidence="8">
    <location>
        <begin position="1"/>
        <end position="25"/>
    </location>
</feature>
<dbReference type="GeneTree" id="ENSGT00940000155494"/>
<evidence type="ECO:0000256" key="6">
    <source>
        <dbReference type="ARBA" id="ARBA00023212"/>
    </source>
</evidence>
<keyword evidence="5" id="KW-0677">Repeat</keyword>
<accession>A0A8C8JK21</accession>
<feature type="compositionally biased region" description="Low complexity" evidence="8">
    <location>
        <begin position="149"/>
        <end position="170"/>
    </location>
</feature>
<dbReference type="InterPro" id="IPR001084">
    <property type="entry name" value="MAP_tubulin-bd_rpt"/>
</dbReference>
<evidence type="ECO:0000256" key="4">
    <source>
        <dbReference type="ARBA" id="ARBA00022701"/>
    </source>
</evidence>
<dbReference type="GO" id="GO:0043005">
    <property type="term" value="C:neuron projection"/>
    <property type="evidence" value="ECO:0007669"/>
    <property type="project" value="TreeGrafter"/>
</dbReference>
<evidence type="ECO:0000256" key="7">
    <source>
        <dbReference type="RuleBase" id="RU000686"/>
    </source>
</evidence>
<dbReference type="GO" id="GO:0008017">
    <property type="term" value="F:microtubule binding"/>
    <property type="evidence" value="ECO:0007669"/>
    <property type="project" value="InterPro"/>
</dbReference>
<evidence type="ECO:0000256" key="1">
    <source>
        <dbReference type="ARBA" id="ARBA00004245"/>
    </source>
</evidence>
<name>A0A8C8JK21_ONCTS</name>
<protein>
    <recommendedName>
        <fullName evidence="7">Microtubule-associated protein</fullName>
    </recommendedName>
</protein>
<evidence type="ECO:0000256" key="5">
    <source>
        <dbReference type="ARBA" id="ARBA00022737"/>
    </source>
</evidence>
<feature type="compositionally biased region" description="Basic and acidic residues" evidence="8">
    <location>
        <begin position="54"/>
        <end position="68"/>
    </location>
</feature>